<evidence type="ECO:0000313" key="2">
    <source>
        <dbReference type="Proteomes" id="UP000568158"/>
    </source>
</evidence>
<dbReference type="AlphaFoldDB" id="A0A8H6B643"/>
<proteinExistence type="predicted"/>
<protein>
    <submittedName>
        <fullName evidence="1">Uncharacterized protein</fullName>
    </submittedName>
</protein>
<evidence type="ECO:0000313" key="1">
    <source>
        <dbReference type="EMBL" id="KAF6005883.1"/>
    </source>
</evidence>
<name>A0A8H6B643_DEKBR</name>
<gene>
    <name evidence="1" type="ORF">HII12_005459</name>
</gene>
<accession>A0A8H6B643</accession>
<comment type="caution">
    <text evidence="1">The sequence shown here is derived from an EMBL/GenBank/DDBJ whole genome shotgun (WGS) entry which is preliminary data.</text>
</comment>
<dbReference type="Proteomes" id="UP000568158">
    <property type="component" value="Unassembled WGS sequence"/>
</dbReference>
<reference evidence="1 2" key="1">
    <citation type="journal article" date="2020" name="Appl. Microbiol. Biotechnol.">
        <title>Targeted gene deletion in Brettanomyces bruxellensis with an expression-free CRISPR-Cas9 system.</title>
        <authorList>
            <person name="Varela C."/>
            <person name="Bartel C."/>
            <person name="Onetto C."/>
            <person name="Borneman A."/>
        </authorList>
    </citation>
    <scope>NUCLEOTIDE SEQUENCE [LARGE SCALE GENOMIC DNA]</scope>
    <source>
        <strain evidence="1 2">AWRI1613</strain>
    </source>
</reference>
<organism evidence="1 2">
    <name type="scientific">Dekkera bruxellensis</name>
    <name type="common">Brettanomyces custersii</name>
    <dbReference type="NCBI Taxonomy" id="5007"/>
    <lineage>
        <taxon>Eukaryota</taxon>
        <taxon>Fungi</taxon>
        <taxon>Dikarya</taxon>
        <taxon>Ascomycota</taxon>
        <taxon>Saccharomycotina</taxon>
        <taxon>Pichiomycetes</taxon>
        <taxon>Pichiales</taxon>
        <taxon>Pichiaceae</taxon>
        <taxon>Brettanomyces</taxon>
    </lineage>
</organism>
<dbReference type="EMBL" id="JABCYN010000057">
    <property type="protein sequence ID" value="KAF6005883.1"/>
    <property type="molecule type" value="Genomic_DNA"/>
</dbReference>
<sequence>MAGKFQNIKKAFKRHSRSKRFVADLSSLWLVKRESVDALFSRDEEDLRGGVEAKGLHSSMNKVASSARMQLGKVKEDILREGERLYSSLERIEGEMNVGVLDNGVLDNEVLDNEMLNNKLNSEMLNNKLNNKLNSEMLDGDSMLDYDKTNRRENSRLAERERKKETARIGIEMACSGPEMVFYVILAAAEYVVGVFGKWVRAWWPVAVVAIVWQVVGAGF</sequence>